<comment type="catalytic activity">
    <reaction evidence="9">
        <text>L-isoleucine + 2-oxoglutarate = (S)-3-methyl-2-oxopentanoate + L-glutamate</text>
        <dbReference type="Rhea" id="RHEA:24801"/>
        <dbReference type="ChEBI" id="CHEBI:16810"/>
        <dbReference type="ChEBI" id="CHEBI:29985"/>
        <dbReference type="ChEBI" id="CHEBI:35146"/>
        <dbReference type="ChEBI" id="CHEBI:58045"/>
        <dbReference type="EC" id="2.6.1.42"/>
    </reaction>
</comment>
<keyword evidence="14" id="KW-1185">Reference proteome</keyword>
<evidence type="ECO:0000256" key="4">
    <source>
        <dbReference type="ARBA" id="ARBA00005072"/>
    </source>
</evidence>
<evidence type="ECO:0000313" key="13">
    <source>
        <dbReference type="EMBL" id="MCW3805023.1"/>
    </source>
</evidence>
<proteinExistence type="inferred from homology"/>
<evidence type="ECO:0000256" key="11">
    <source>
        <dbReference type="RuleBase" id="RU004106"/>
    </source>
</evidence>
<dbReference type="Gene3D" id="3.30.470.10">
    <property type="match status" value="1"/>
</dbReference>
<evidence type="ECO:0000256" key="2">
    <source>
        <dbReference type="ARBA" id="ARBA00004824"/>
    </source>
</evidence>
<evidence type="ECO:0000256" key="3">
    <source>
        <dbReference type="ARBA" id="ARBA00004931"/>
    </source>
</evidence>
<dbReference type="InterPro" id="IPR043132">
    <property type="entry name" value="BCAT-like_C"/>
</dbReference>
<dbReference type="GO" id="GO:0046394">
    <property type="term" value="P:carboxylic acid biosynthetic process"/>
    <property type="evidence" value="ECO:0007669"/>
    <property type="project" value="UniProtKB-ARBA"/>
</dbReference>
<dbReference type="SUPFAM" id="SSF56752">
    <property type="entry name" value="D-aminoacid aminotransferase-like PLP-dependent enzymes"/>
    <property type="match status" value="1"/>
</dbReference>
<sequence length="283" mass="32324">MHDLVNYNGKIYPSNQVPVSYKNRAFKFGDSLFETIRANGHYPLSFNLHYKRLRKAMLSLKMNLASIPAEEELNDQIVKLLQKQKSYGASRVRLEIFRSGEGLYTPATNSADFIIETSQLQSPKYSLNSKGLLISVYPEMKKSYNPISFFKSGNSLHYILAALHKKEEALDDCLLINEKNKIIEATSSNIFWIKNGIVYTPSVFSGCVDGVMRQTIIALIQKTKDLQIEECNGATEEELLDADEIFLTNAIQGIQWVVGYKDRRFFNYNTKLLLDALNKYTFD</sequence>
<evidence type="ECO:0000256" key="7">
    <source>
        <dbReference type="ARBA" id="ARBA00022898"/>
    </source>
</evidence>
<organism evidence="13 14">
    <name type="scientific">Plebeiibacterium marinum</name>
    <dbReference type="NCBI Taxonomy" id="2992111"/>
    <lineage>
        <taxon>Bacteria</taxon>
        <taxon>Pseudomonadati</taxon>
        <taxon>Bacteroidota</taxon>
        <taxon>Bacteroidia</taxon>
        <taxon>Marinilabiliales</taxon>
        <taxon>Marinilabiliaceae</taxon>
        <taxon>Plebeiibacterium</taxon>
    </lineage>
</organism>
<dbReference type="PANTHER" id="PTHR42743:SF11">
    <property type="entry name" value="AMINODEOXYCHORISMATE LYASE"/>
    <property type="match status" value="1"/>
</dbReference>
<dbReference type="EMBL" id="JAPDPI010000007">
    <property type="protein sequence ID" value="MCW3805023.1"/>
    <property type="molecule type" value="Genomic_DNA"/>
</dbReference>
<dbReference type="InterPro" id="IPR050571">
    <property type="entry name" value="Class-IV_PLP-Dep_Aminotrnsfr"/>
</dbReference>
<keyword evidence="7 12" id="KW-0663">Pyridoxal phosphate</keyword>
<protein>
    <recommendedName>
        <fullName evidence="6">branched-chain-amino-acid transaminase</fullName>
        <ecNumber evidence="6">2.6.1.42</ecNumber>
    </recommendedName>
</protein>
<dbReference type="RefSeq" id="WP_301198245.1">
    <property type="nucleotide sequence ID" value="NZ_JAPDPI010000007.1"/>
</dbReference>
<keyword evidence="13" id="KW-0808">Transferase</keyword>
<dbReference type="AlphaFoldDB" id="A0AAE3MBV2"/>
<dbReference type="Proteomes" id="UP001207408">
    <property type="component" value="Unassembled WGS sequence"/>
</dbReference>
<evidence type="ECO:0000256" key="12">
    <source>
        <dbReference type="RuleBase" id="RU004516"/>
    </source>
</evidence>
<evidence type="ECO:0000256" key="8">
    <source>
        <dbReference type="ARBA" id="ARBA00048212"/>
    </source>
</evidence>
<evidence type="ECO:0000256" key="1">
    <source>
        <dbReference type="ARBA" id="ARBA00001933"/>
    </source>
</evidence>
<dbReference type="PROSITE" id="PS00770">
    <property type="entry name" value="AA_TRANSFER_CLASS_4"/>
    <property type="match status" value="1"/>
</dbReference>
<comment type="pathway">
    <text evidence="4">Amino-acid biosynthesis; L-leucine biosynthesis; L-leucine from 3-methyl-2-oxobutanoate: step 4/4.</text>
</comment>
<comment type="pathway">
    <text evidence="2">Amino-acid biosynthesis; L-isoleucine biosynthesis; L-isoleucine from 2-oxobutanoate: step 4/4.</text>
</comment>
<dbReference type="InterPro" id="IPR043131">
    <property type="entry name" value="BCAT-like_N"/>
</dbReference>
<accession>A0AAE3MBV2</accession>
<comment type="cofactor">
    <cofactor evidence="1 12">
        <name>pyridoxal 5'-phosphate</name>
        <dbReference type="ChEBI" id="CHEBI:597326"/>
    </cofactor>
</comment>
<dbReference type="GO" id="GO:0004084">
    <property type="term" value="F:branched-chain-amino-acid transaminase activity"/>
    <property type="evidence" value="ECO:0007669"/>
    <property type="project" value="UniProtKB-EC"/>
</dbReference>
<gene>
    <name evidence="13" type="ORF">OM074_05260</name>
</gene>
<dbReference type="InterPro" id="IPR036038">
    <property type="entry name" value="Aminotransferase-like"/>
</dbReference>
<dbReference type="PANTHER" id="PTHR42743">
    <property type="entry name" value="AMINO-ACID AMINOTRANSFERASE"/>
    <property type="match status" value="1"/>
</dbReference>
<comment type="catalytic activity">
    <reaction evidence="10">
        <text>L-leucine + 2-oxoglutarate = 4-methyl-2-oxopentanoate + L-glutamate</text>
        <dbReference type="Rhea" id="RHEA:18321"/>
        <dbReference type="ChEBI" id="CHEBI:16810"/>
        <dbReference type="ChEBI" id="CHEBI:17865"/>
        <dbReference type="ChEBI" id="CHEBI:29985"/>
        <dbReference type="ChEBI" id="CHEBI:57427"/>
        <dbReference type="EC" id="2.6.1.42"/>
    </reaction>
</comment>
<dbReference type="EC" id="2.6.1.42" evidence="6"/>
<dbReference type="InterPro" id="IPR001544">
    <property type="entry name" value="Aminotrans_IV"/>
</dbReference>
<comment type="pathway">
    <text evidence="3">Amino-acid biosynthesis; L-valine biosynthesis; L-valine from pyruvate: step 4/4.</text>
</comment>
<dbReference type="Gene3D" id="3.20.10.10">
    <property type="entry name" value="D-amino Acid Aminotransferase, subunit A, domain 2"/>
    <property type="match status" value="1"/>
</dbReference>
<dbReference type="InterPro" id="IPR018300">
    <property type="entry name" value="Aminotrans_IV_CS"/>
</dbReference>
<reference evidence="13" key="1">
    <citation type="submission" date="2022-10" db="EMBL/GenBank/DDBJ databases">
        <authorList>
            <person name="Yu W.X."/>
        </authorList>
    </citation>
    <scope>NUCLEOTIDE SEQUENCE</scope>
    <source>
        <strain evidence="13">D04</strain>
    </source>
</reference>
<comment type="catalytic activity">
    <reaction evidence="8">
        <text>L-valine + 2-oxoglutarate = 3-methyl-2-oxobutanoate + L-glutamate</text>
        <dbReference type="Rhea" id="RHEA:24813"/>
        <dbReference type="ChEBI" id="CHEBI:11851"/>
        <dbReference type="ChEBI" id="CHEBI:16810"/>
        <dbReference type="ChEBI" id="CHEBI:29985"/>
        <dbReference type="ChEBI" id="CHEBI:57762"/>
        <dbReference type="EC" id="2.6.1.42"/>
    </reaction>
</comment>
<evidence type="ECO:0000313" key="14">
    <source>
        <dbReference type="Proteomes" id="UP001207408"/>
    </source>
</evidence>
<comment type="similarity">
    <text evidence="5 11">Belongs to the class-IV pyridoxal-phosphate-dependent aminotransferase family.</text>
</comment>
<evidence type="ECO:0000256" key="6">
    <source>
        <dbReference type="ARBA" id="ARBA00013053"/>
    </source>
</evidence>
<evidence type="ECO:0000256" key="10">
    <source>
        <dbReference type="ARBA" id="ARBA00049229"/>
    </source>
</evidence>
<dbReference type="CDD" id="cd00449">
    <property type="entry name" value="PLPDE_IV"/>
    <property type="match status" value="1"/>
</dbReference>
<dbReference type="Pfam" id="PF01063">
    <property type="entry name" value="Aminotran_4"/>
    <property type="match status" value="1"/>
</dbReference>
<keyword evidence="13" id="KW-0032">Aminotransferase</keyword>
<evidence type="ECO:0000256" key="9">
    <source>
        <dbReference type="ARBA" id="ARBA00048798"/>
    </source>
</evidence>
<comment type="caution">
    <text evidence="13">The sequence shown here is derived from an EMBL/GenBank/DDBJ whole genome shotgun (WGS) entry which is preliminary data.</text>
</comment>
<evidence type="ECO:0000256" key="5">
    <source>
        <dbReference type="ARBA" id="ARBA00009320"/>
    </source>
</evidence>
<name>A0AAE3MBV2_9BACT</name>